<protein>
    <submittedName>
        <fullName evidence="6">Winged helix family transcriptional regulator</fullName>
    </submittedName>
</protein>
<evidence type="ECO:0000256" key="3">
    <source>
        <dbReference type="ARBA" id="ARBA00023163"/>
    </source>
</evidence>
<evidence type="ECO:0000259" key="5">
    <source>
        <dbReference type="PROSITE" id="PS51755"/>
    </source>
</evidence>
<reference evidence="6 7" key="1">
    <citation type="submission" date="2017-11" db="EMBL/GenBank/DDBJ databases">
        <title>Draft genome sequence of Enterococcus plantarum TRW2 strain isolated from lettuce.</title>
        <authorList>
            <person name="Kim E.B."/>
            <person name="Marco M.L."/>
            <person name="Williams T.R."/>
            <person name="You I.H."/>
        </authorList>
    </citation>
    <scope>NUCLEOTIDE SEQUENCE [LARGE SCALE GENOMIC DNA]</scope>
    <source>
        <strain evidence="6 7">TRW2</strain>
    </source>
</reference>
<dbReference type="GO" id="GO:0003677">
    <property type="term" value="F:DNA binding"/>
    <property type="evidence" value="ECO:0007669"/>
    <property type="project" value="UniProtKB-UniRule"/>
</dbReference>
<dbReference type="InterPro" id="IPR016032">
    <property type="entry name" value="Sig_transdc_resp-reg_C-effctor"/>
</dbReference>
<feature type="domain" description="OmpR/PhoB-type" evidence="5">
    <location>
        <begin position="125"/>
        <end position="230"/>
    </location>
</feature>
<dbReference type="Pfam" id="PF00486">
    <property type="entry name" value="Trans_reg_C"/>
    <property type="match status" value="1"/>
</dbReference>
<keyword evidence="3" id="KW-0804">Transcription</keyword>
<sequence>MYTIGIFRDPSQPVLDYTKDFASLGHEITFLKVGDVSSELGNVDAVIIEESVVTDLSCICKNILELRMRLNKLIWVLLIDNNEEAKTKKKIYLQLGADGVSTHEEEFALQFSNILNRIEKKEFPTNVQTVSSPLPPLELLPENLSVLREGKVEISLTKLEFKVLELLFNRHDKALTYEEIYQHIWANESAEKKEYRVSNIIFHLRGKIEEDPTTPKFIKTVRTIGYKLALDQQVNNSSMTNA</sequence>
<keyword evidence="1" id="KW-0805">Transcription regulation</keyword>
<dbReference type="Proteomes" id="UP000249828">
    <property type="component" value="Unassembled WGS sequence"/>
</dbReference>
<dbReference type="SMART" id="SM00862">
    <property type="entry name" value="Trans_reg_C"/>
    <property type="match status" value="1"/>
</dbReference>
<dbReference type="GO" id="GO:0000160">
    <property type="term" value="P:phosphorelay signal transduction system"/>
    <property type="evidence" value="ECO:0007669"/>
    <property type="project" value="InterPro"/>
</dbReference>
<evidence type="ECO:0000256" key="1">
    <source>
        <dbReference type="ARBA" id="ARBA00023015"/>
    </source>
</evidence>
<keyword evidence="2 4" id="KW-0238">DNA-binding</keyword>
<organism evidence="6 7">
    <name type="scientific">Enterococcus plantarum</name>
    <dbReference type="NCBI Taxonomy" id="1077675"/>
    <lineage>
        <taxon>Bacteria</taxon>
        <taxon>Bacillati</taxon>
        <taxon>Bacillota</taxon>
        <taxon>Bacilli</taxon>
        <taxon>Lactobacillales</taxon>
        <taxon>Enterococcaceae</taxon>
        <taxon>Enterococcus</taxon>
    </lineage>
</organism>
<dbReference type="Gene3D" id="1.10.10.10">
    <property type="entry name" value="Winged helix-like DNA-binding domain superfamily/Winged helix DNA-binding domain"/>
    <property type="match status" value="1"/>
</dbReference>
<accession>A0A2W3ZLJ5</accession>
<gene>
    <name evidence="6" type="ORF">CI088_01760</name>
</gene>
<keyword evidence="7" id="KW-1185">Reference proteome</keyword>
<feature type="DNA-binding region" description="OmpR/PhoB-type" evidence="4">
    <location>
        <begin position="125"/>
        <end position="230"/>
    </location>
</feature>
<comment type="caution">
    <text evidence="6">The sequence shown here is derived from an EMBL/GenBank/DDBJ whole genome shotgun (WGS) entry which is preliminary data.</text>
</comment>
<dbReference type="CDD" id="cd00383">
    <property type="entry name" value="trans_reg_C"/>
    <property type="match status" value="1"/>
</dbReference>
<dbReference type="InterPro" id="IPR001867">
    <property type="entry name" value="OmpR/PhoB-type_DNA-bd"/>
</dbReference>
<dbReference type="PROSITE" id="PS51755">
    <property type="entry name" value="OMPR_PHOB"/>
    <property type="match status" value="1"/>
</dbReference>
<name>A0A2W3ZLJ5_9ENTE</name>
<dbReference type="SUPFAM" id="SSF46894">
    <property type="entry name" value="C-terminal effector domain of the bipartite response regulators"/>
    <property type="match status" value="1"/>
</dbReference>
<dbReference type="STRING" id="1077675.BCR22_14365"/>
<dbReference type="GO" id="GO:0006355">
    <property type="term" value="P:regulation of DNA-templated transcription"/>
    <property type="evidence" value="ECO:0007669"/>
    <property type="project" value="InterPro"/>
</dbReference>
<evidence type="ECO:0000256" key="4">
    <source>
        <dbReference type="PROSITE-ProRule" id="PRU01091"/>
    </source>
</evidence>
<evidence type="ECO:0000313" key="6">
    <source>
        <dbReference type="EMBL" id="PZL77427.1"/>
    </source>
</evidence>
<dbReference type="EMBL" id="PIEU01000006">
    <property type="protein sequence ID" value="PZL77427.1"/>
    <property type="molecule type" value="Genomic_DNA"/>
</dbReference>
<dbReference type="AlphaFoldDB" id="A0A2W3ZLJ5"/>
<evidence type="ECO:0000313" key="7">
    <source>
        <dbReference type="Proteomes" id="UP000249828"/>
    </source>
</evidence>
<dbReference type="InterPro" id="IPR036388">
    <property type="entry name" value="WH-like_DNA-bd_sf"/>
</dbReference>
<evidence type="ECO:0000256" key="2">
    <source>
        <dbReference type="ARBA" id="ARBA00023125"/>
    </source>
</evidence>
<proteinExistence type="predicted"/>